<comment type="caution">
    <text evidence="2">The sequence shown here is derived from an EMBL/GenBank/DDBJ whole genome shotgun (WGS) entry which is preliminary data.</text>
</comment>
<organism evidence="2 3">
    <name type="scientific">Muraenolepis orangiensis</name>
    <name type="common">Patagonian moray cod</name>
    <dbReference type="NCBI Taxonomy" id="630683"/>
    <lineage>
        <taxon>Eukaryota</taxon>
        <taxon>Metazoa</taxon>
        <taxon>Chordata</taxon>
        <taxon>Craniata</taxon>
        <taxon>Vertebrata</taxon>
        <taxon>Euteleostomi</taxon>
        <taxon>Actinopterygii</taxon>
        <taxon>Neopterygii</taxon>
        <taxon>Teleostei</taxon>
        <taxon>Neoteleostei</taxon>
        <taxon>Acanthomorphata</taxon>
        <taxon>Zeiogadaria</taxon>
        <taxon>Gadariae</taxon>
        <taxon>Gadiformes</taxon>
        <taxon>Muraenolepidoidei</taxon>
        <taxon>Muraenolepididae</taxon>
        <taxon>Muraenolepis</taxon>
    </lineage>
</organism>
<keyword evidence="3" id="KW-1185">Reference proteome</keyword>
<feature type="region of interest" description="Disordered" evidence="1">
    <location>
        <begin position="36"/>
        <end position="71"/>
    </location>
</feature>
<evidence type="ECO:0000313" key="2">
    <source>
        <dbReference type="EMBL" id="KAJ3580835.1"/>
    </source>
</evidence>
<accession>A0A9Q0D5F8</accession>
<sequence length="176" mass="18900">MQGSALTGESRVVATVSSFLTTGVSRRLVQTVAQVRSSSSNTIPSDLRVESLPSGEDAEIQSSPIGDLNPKGLEPLMGTIGEVEDLEGVSRHHRVLSNVAVANQDTISFSPVESQPQKPSKRTERFCNKTMVDPMLSIYGPNTHLTPSLIPSPVPSPDPSQVPNPNILYIKIKNTN</sequence>
<name>A0A9Q0D5F8_9TELE</name>
<dbReference type="AlphaFoldDB" id="A0A9Q0D5F8"/>
<gene>
    <name evidence="2" type="ORF">NHX12_017458</name>
</gene>
<dbReference type="Proteomes" id="UP001148018">
    <property type="component" value="Unassembled WGS sequence"/>
</dbReference>
<dbReference type="EMBL" id="JANIIK010005355">
    <property type="protein sequence ID" value="KAJ3580835.1"/>
    <property type="molecule type" value="Genomic_DNA"/>
</dbReference>
<protein>
    <submittedName>
        <fullName evidence="2">Uncharacterized protein</fullName>
    </submittedName>
</protein>
<reference evidence="2" key="1">
    <citation type="submission" date="2022-07" db="EMBL/GenBank/DDBJ databases">
        <title>Chromosome-level genome of Muraenolepis orangiensis.</title>
        <authorList>
            <person name="Kim J."/>
        </authorList>
    </citation>
    <scope>NUCLEOTIDE SEQUENCE</scope>
    <source>
        <strain evidence="2">KU_S4_2022</strain>
        <tissue evidence="2">Muscle</tissue>
    </source>
</reference>
<evidence type="ECO:0000256" key="1">
    <source>
        <dbReference type="SAM" id="MobiDB-lite"/>
    </source>
</evidence>
<proteinExistence type="predicted"/>
<evidence type="ECO:0000313" key="3">
    <source>
        <dbReference type="Proteomes" id="UP001148018"/>
    </source>
</evidence>